<reference evidence="2 3" key="1">
    <citation type="submission" date="2009-10" db="EMBL/GenBank/DDBJ databases">
        <authorList>
            <person name="Shrivastava S."/>
            <person name="Brinkac L.B."/>
            <person name="Brown J.L."/>
            <person name="Bruce D.B."/>
            <person name="Detter C."/>
            <person name="Green L.D."/>
            <person name="Munk C.A."/>
            <person name="Rogers Y.C."/>
            <person name="Tapia R."/>
            <person name="Saunders E.S."/>
            <person name="Sims D.R."/>
            <person name="Smith L.A."/>
            <person name="Smith T.J."/>
            <person name="Sutton G."/>
            <person name="Brettin T."/>
        </authorList>
    </citation>
    <scope>NUCLEOTIDE SEQUENCE [LARGE SCALE GENOMIC DNA]</scope>
    <source>
        <strain evidence="3">D str. 1873</strain>
    </source>
</reference>
<name>A0A9P2G5H9_CLOBO</name>
<sequence length="623" mass="70650">MSLSIKELYYTKDKSINNVNLADGNYVVNRGDGWILSRQNQNLGGNISNNGCTAIVGDLRIRETATPYYYPTASFNEEYIKNNVQNVFANFTEASEIPIGFEFSKTAPSNKSLYMYLQYTYIRYEIIKVLQNTVTERAVLYVPSLGYVKSIEFNSEEQIDKNFYFTSQDKCILNEKFIYKKIDDTITVKESKNSNNNINFNTSQTILPYPNGLYVINKGDGYMRTNDKDLIGTLLIESSTSGSIIQPRLRNTTRPLFNTSNPTIFSQEYTEARLNDAFNIQLFNTSTTLFKFVEEAPTNKNISMKVYNTYEKYELINYQNGNIDDKAEYYLPSLGKCEVSDAPSPQAPVVETPVDQDGFIQTGPNENIIVGVINPSENIEEISTPIPDDYTYNIPTSIQNNACYVLFKVNTTGVYKITTKNNLPPLIIYEAIGSSNRNMNSNNLSNDNIKAIKYITGLNRSDAKSYLIVSLFKDKNYYIRIPQISSSTTSQLIFKRELGNISDLADSTVNILDNLNTSGTHYYTRQSPDVGNYISYQLTIPGDFNNIASSIFSFRTRNNQGIGTLYRLTESINGYNLITINNYSDLLNNVEPISLLNGATYIFRVKVTELNNYNIIFDAYRNS</sequence>
<dbReference type="InterPro" id="IPR040597">
    <property type="entry name" value="HA70_C"/>
</dbReference>
<dbReference type="CDD" id="cd20227">
    <property type="entry name" value="PFM_CPE-like"/>
    <property type="match status" value="2"/>
</dbReference>
<dbReference type="Proteomes" id="UP000006160">
    <property type="component" value="Unassembled WGS sequence"/>
</dbReference>
<dbReference type="InterPro" id="IPR003897">
    <property type="entry name" value="Clenterotox"/>
</dbReference>
<evidence type="ECO:0000313" key="3">
    <source>
        <dbReference type="Proteomes" id="UP000006160"/>
    </source>
</evidence>
<accession>A0A9P2G5H9</accession>
<feature type="domain" description="Hemagglutinin component HA-70 C-terminal" evidence="1">
    <location>
        <begin position="491"/>
        <end position="616"/>
    </location>
</feature>
<protein>
    <submittedName>
        <fullName evidence="2">Hemagglutinin component HA3</fullName>
    </submittedName>
</protein>
<dbReference type="Gene3D" id="2.170.15.20">
    <property type="match status" value="2"/>
</dbReference>
<gene>
    <name evidence="2" type="primary">ha3</name>
    <name evidence="2" type="ORF">CLG_B0564</name>
</gene>
<dbReference type="PRINTS" id="PR01394">
    <property type="entry name" value="CLENTEROTOXN"/>
</dbReference>
<comment type="caution">
    <text evidence="2">The sequence shown here is derived from an EMBL/GenBank/DDBJ whole genome shotgun (WGS) entry which is preliminary data.</text>
</comment>
<dbReference type="Pfam" id="PF17993">
    <property type="entry name" value="HA70_C"/>
    <property type="match status" value="1"/>
</dbReference>
<organism evidence="2 3">
    <name type="scientific">Clostridium botulinum D str. 1873</name>
    <dbReference type="NCBI Taxonomy" id="592027"/>
    <lineage>
        <taxon>Bacteria</taxon>
        <taxon>Bacillati</taxon>
        <taxon>Bacillota</taxon>
        <taxon>Clostridia</taxon>
        <taxon>Eubacteriales</taxon>
        <taxon>Clostridiaceae</taxon>
        <taxon>Clostridium</taxon>
    </lineage>
</organism>
<dbReference type="Gene3D" id="2.60.120.1080">
    <property type="match status" value="1"/>
</dbReference>
<proteinExistence type="predicted"/>
<dbReference type="EMBL" id="ACSJ01000015">
    <property type="protein sequence ID" value="EES90373.1"/>
    <property type="molecule type" value="Genomic_DNA"/>
</dbReference>
<evidence type="ECO:0000259" key="1">
    <source>
        <dbReference type="Pfam" id="PF17993"/>
    </source>
</evidence>
<dbReference type="Gene3D" id="2.60.120.1090">
    <property type="match status" value="1"/>
</dbReference>
<dbReference type="AlphaFoldDB" id="A0A9P2G5H9"/>
<dbReference type="Pfam" id="PF03505">
    <property type="entry name" value="Clenterotox"/>
    <property type="match status" value="2"/>
</dbReference>
<dbReference type="GO" id="GO:0005576">
    <property type="term" value="C:extracellular region"/>
    <property type="evidence" value="ECO:0007669"/>
    <property type="project" value="InterPro"/>
</dbReference>
<dbReference type="SMR" id="A0A9P2G5H9"/>
<evidence type="ECO:0000313" key="2">
    <source>
        <dbReference type="EMBL" id="EES90373.1"/>
    </source>
</evidence>